<evidence type="ECO:0000313" key="1">
    <source>
        <dbReference type="EMBL" id="MBH8574141.1"/>
    </source>
</evidence>
<organism evidence="1 2">
    <name type="scientific">Dendronalium phyllosphericum CENA369</name>
    <dbReference type="NCBI Taxonomy" id="1725256"/>
    <lineage>
        <taxon>Bacteria</taxon>
        <taxon>Bacillati</taxon>
        <taxon>Cyanobacteriota</taxon>
        <taxon>Cyanophyceae</taxon>
        <taxon>Nostocales</taxon>
        <taxon>Nostocaceae</taxon>
        <taxon>Dendronalium</taxon>
        <taxon>Dendronalium phyllosphericum</taxon>
    </lineage>
</organism>
<comment type="caution">
    <text evidence="1">The sequence shown here is derived from an EMBL/GenBank/DDBJ whole genome shotgun (WGS) entry which is preliminary data.</text>
</comment>
<dbReference type="NCBIfam" id="NF033558">
    <property type="entry name" value="transpos_IS1"/>
    <property type="match status" value="1"/>
</dbReference>
<reference evidence="1 2" key="1">
    <citation type="journal article" date="2021" name="Int. J. Syst. Evol. Microbiol.">
        <title>Amazonocrinis nigriterrae gen. nov., sp. nov., Atlanticothrix silvestris gen. nov., sp. nov. and Dendronalium phyllosphericum gen. nov., sp. nov., nostocacean cyanobacteria from Brazilian environments.</title>
        <authorList>
            <person name="Alvarenga D.O."/>
            <person name="Andreote A.P.D."/>
            <person name="Branco L.H.Z."/>
            <person name="Delbaje E."/>
            <person name="Cruz R.B."/>
            <person name="Varani A.M."/>
            <person name="Fiore M.F."/>
        </authorList>
    </citation>
    <scope>NUCLEOTIDE SEQUENCE [LARGE SCALE GENOMIC DNA]</scope>
    <source>
        <strain evidence="1 2">CENA369</strain>
    </source>
</reference>
<proteinExistence type="predicted"/>
<evidence type="ECO:0000313" key="2">
    <source>
        <dbReference type="Proteomes" id="UP000662314"/>
    </source>
</evidence>
<dbReference type="PANTHER" id="PTHR33293:SF1">
    <property type="entry name" value="INSERTION ELEMENT IS1 1 PROTEIN INSB-RELATED"/>
    <property type="match status" value="1"/>
</dbReference>
<gene>
    <name evidence="1" type="ORF">I8752_14150</name>
</gene>
<accession>A0A8J7I1U3</accession>
<dbReference type="EMBL" id="JAECZA010000057">
    <property type="protein sequence ID" value="MBH8574141.1"/>
    <property type="molecule type" value="Genomic_DNA"/>
</dbReference>
<sequence length="120" mass="13614">MNCLYCASNLIRKNGHRRGKQNYICVSCDRQFVESHSKRGYNDEVKQRCLSMYVNGIGFRAIERLTGVNHNTVINWVKEVALKLPDAPEHSEIPEVAQVEGISSINQKNGVFRCSALFGR</sequence>
<dbReference type="InterPro" id="IPR009057">
    <property type="entry name" value="Homeodomain-like_sf"/>
</dbReference>
<protein>
    <submittedName>
        <fullName evidence="1">IS1 family transposase</fullName>
    </submittedName>
</protein>
<dbReference type="Proteomes" id="UP000662314">
    <property type="component" value="Unassembled WGS sequence"/>
</dbReference>
<dbReference type="SUPFAM" id="SSF46689">
    <property type="entry name" value="Homeodomain-like"/>
    <property type="match status" value="1"/>
</dbReference>
<name>A0A8J7I1U3_9NOST</name>
<dbReference type="PANTHER" id="PTHR33293">
    <property type="entry name" value="INSERTION ELEMENT IS1 1 PROTEIN INSB-RELATED"/>
    <property type="match status" value="1"/>
</dbReference>
<dbReference type="InterPro" id="IPR051354">
    <property type="entry name" value="Transposase_27_IS1"/>
</dbReference>
<dbReference type="AlphaFoldDB" id="A0A8J7I1U3"/>
<keyword evidence="2" id="KW-1185">Reference proteome</keyword>